<comment type="caution">
    <text evidence="4">The sequence shown here is derived from an EMBL/GenBank/DDBJ whole genome shotgun (WGS) entry which is preliminary data.</text>
</comment>
<dbReference type="OrthoDB" id="9806942at2"/>
<dbReference type="InterPro" id="IPR025251">
    <property type="entry name" value="DUF4213"/>
</dbReference>
<feature type="compositionally biased region" description="Low complexity" evidence="1">
    <location>
        <begin position="274"/>
        <end position="284"/>
    </location>
</feature>
<dbReference type="Pfam" id="PF04016">
    <property type="entry name" value="DUF364"/>
    <property type="match status" value="1"/>
</dbReference>
<dbReference type="SUPFAM" id="SSF159713">
    <property type="entry name" value="Dhaf3308-like"/>
    <property type="match status" value="1"/>
</dbReference>
<gene>
    <name evidence="4" type="ORF">K8U72_04385</name>
</gene>
<evidence type="ECO:0000256" key="1">
    <source>
        <dbReference type="SAM" id="MobiDB-lite"/>
    </source>
</evidence>
<proteinExistence type="predicted"/>
<dbReference type="Pfam" id="PF13938">
    <property type="entry name" value="DUF4213"/>
    <property type="match status" value="1"/>
</dbReference>
<evidence type="ECO:0000313" key="5">
    <source>
        <dbReference type="Proteomes" id="UP000697330"/>
    </source>
</evidence>
<protein>
    <submittedName>
        <fullName evidence="4">DUF364 domain-containing protein</fullName>
    </submittedName>
</protein>
<feature type="region of interest" description="Disordered" evidence="1">
    <location>
        <begin position="265"/>
        <end position="284"/>
    </location>
</feature>
<evidence type="ECO:0000259" key="2">
    <source>
        <dbReference type="Pfam" id="PF04016"/>
    </source>
</evidence>
<reference evidence="4" key="2">
    <citation type="submission" date="2021-09" db="EMBL/GenBank/DDBJ databases">
        <authorList>
            <person name="Gilroy R."/>
        </authorList>
    </citation>
    <scope>NUCLEOTIDE SEQUENCE</scope>
    <source>
        <strain evidence="4">CHK124-7917</strain>
    </source>
</reference>
<dbReference type="Gene3D" id="3.30.390.100">
    <property type="match status" value="1"/>
</dbReference>
<dbReference type="InterPro" id="IPR007161">
    <property type="entry name" value="DUF364"/>
</dbReference>
<feature type="domain" description="Putative heavy-metal chelation" evidence="2">
    <location>
        <begin position="130"/>
        <end position="243"/>
    </location>
</feature>
<reference evidence="4" key="1">
    <citation type="journal article" date="2021" name="PeerJ">
        <title>Extensive microbial diversity within the chicken gut microbiome revealed by metagenomics and culture.</title>
        <authorList>
            <person name="Gilroy R."/>
            <person name="Ravi A."/>
            <person name="Getino M."/>
            <person name="Pursley I."/>
            <person name="Horton D.L."/>
            <person name="Alikhan N.F."/>
            <person name="Baker D."/>
            <person name="Gharbi K."/>
            <person name="Hall N."/>
            <person name="Watson M."/>
            <person name="Adriaenssens E.M."/>
            <person name="Foster-Nyarko E."/>
            <person name="Jarju S."/>
            <person name="Secka A."/>
            <person name="Antonio M."/>
            <person name="Oren A."/>
            <person name="Chaudhuri R.R."/>
            <person name="La Ragione R."/>
            <person name="Hildebrand F."/>
            <person name="Pallen M.J."/>
        </authorList>
    </citation>
    <scope>NUCLEOTIDE SEQUENCE</scope>
    <source>
        <strain evidence="4">CHK124-7917</strain>
    </source>
</reference>
<dbReference type="EMBL" id="DYWQ01000066">
    <property type="protein sequence ID" value="HJF45005.1"/>
    <property type="molecule type" value="Genomic_DNA"/>
</dbReference>
<dbReference type="RefSeq" id="WP_159437368.1">
    <property type="nucleotide sequence ID" value="NZ_DYWQ01000066.1"/>
</dbReference>
<dbReference type="AlphaFoldDB" id="A0A921GEZ1"/>
<accession>A0A921GEZ1</accession>
<organism evidence="4 5">
    <name type="scientific">Thermophilibacter provencensis</name>
    <dbReference type="NCBI Taxonomy" id="1852386"/>
    <lineage>
        <taxon>Bacteria</taxon>
        <taxon>Bacillati</taxon>
        <taxon>Actinomycetota</taxon>
        <taxon>Coriobacteriia</taxon>
        <taxon>Coriobacteriales</taxon>
        <taxon>Atopobiaceae</taxon>
        <taxon>Thermophilibacter</taxon>
    </lineage>
</organism>
<feature type="domain" description="DUF4213" evidence="3">
    <location>
        <begin position="9"/>
        <end position="88"/>
    </location>
</feature>
<sequence length="284" mass="29340">MMTDAWSLYDRMIAQVPEDALVRRVVMGAHHCLVEAECGTGVAALHRGGARLRMERGWAGRPLRELAAGAKSWDFEVASVGVAALNAWHNQRGRLGALGLVEDAESTDPFVFLAPVAARMAAEKSDGSRPRAVVVGHFPHLAAIAEHADVVVLERSARADTDLPDTACEYLLPGADLVVMTGMTLANKTMPRLLELSRGALTCVVGPSATICAPVLEAGADLVAGSVVADAELAREVVTCGAALHGSGALEHVLVATPRGRAALASPGGGGDGAHAQAAGELLD</sequence>
<dbReference type="Gene3D" id="3.40.50.11590">
    <property type="match status" value="1"/>
</dbReference>
<evidence type="ECO:0000313" key="4">
    <source>
        <dbReference type="EMBL" id="HJF45005.1"/>
    </source>
</evidence>
<evidence type="ECO:0000259" key="3">
    <source>
        <dbReference type="Pfam" id="PF13938"/>
    </source>
</evidence>
<name>A0A921GEZ1_9ACTN</name>
<dbReference type="Proteomes" id="UP000697330">
    <property type="component" value="Unassembled WGS sequence"/>
</dbReference>